<dbReference type="VEuPathDB" id="TriTrypDB:TvY486_1001670"/>
<dbReference type="EMBL" id="HE573026">
    <property type="protein sequence ID" value="CCC51114.1"/>
    <property type="molecule type" value="Genomic_DNA"/>
</dbReference>
<feature type="coiled-coil region" evidence="1">
    <location>
        <begin position="198"/>
        <end position="225"/>
    </location>
</feature>
<gene>
    <name evidence="2" type="ORF">TVY486_1001670</name>
</gene>
<proteinExistence type="predicted"/>
<feature type="non-terminal residue" evidence="2">
    <location>
        <position position="1"/>
    </location>
</feature>
<evidence type="ECO:0000313" key="2">
    <source>
        <dbReference type="EMBL" id="CCC51114.1"/>
    </source>
</evidence>
<evidence type="ECO:0000256" key="1">
    <source>
        <dbReference type="SAM" id="Coils"/>
    </source>
</evidence>
<dbReference type="AlphaFoldDB" id="G0U5G4"/>
<keyword evidence="1" id="KW-0175">Coiled coil</keyword>
<reference evidence="2" key="1">
    <citation type="journal article" date="2012" name="Proc. Natl. Acad. Sci. U.S.A.">
        <title>Antigenic diversity is generated by distinct evolutionary mechanisms in African trypanosome species.</title>
        <authorList>
            <person name="Jackson A.P."/>
            <person name="Berry A."/>
            <person name="Aslett M."/>
            <person name="Allison H.C."/>
            <person name="Burton P."/>
            <person name="Vavrova-Anderson J."/>
            <person name="Brown R."/>
            <person name="Browne H."/>
            <person name="Corton N."/>
            <person name="Hauser H."/>
            <person name="Gamble J."/>
            <person name="Gilderthorp R."/>
            <person name="Marcello L."/>
            <person name="McQuillan J."/>
            <person name="Otto T.D."/>
            <person name="Quail M.A."/>
            <person name="Sanders M.J."/>
            <person name="van Tonder A."/>
            <person name="Ginger M.L."/>
            <person name="Field M.C."/>
            <person name="Barry J.D."/>
            <person name="Hertz-Fowler C."/>
            <person name="Berriman M."/>
        </authorList>
    </citation>
    <scope>NUCLEOTIDE SEQUENCE</scope>
    <source>
        <strain evidence="2">Y486</strain>
    </source>
</reference>
<accession>G0U5G4</accession>
<sequence length="264" mass="30469">SARLRCTRLQEAVSSREDEMRALEQHLAELVEELAERRKEVLLLIGQLDEVVGKVEAAREEERAAVEQLAGRDTEICELQQTLRYEHERYEKALLILQEQLDSVRSQREEDKSVHLWLKGDYERLREELSMSERALEAREEEIEKLQDRLRSYEALEVRSDELRGIVRVEHESYSLTEITMRKSPTVNACPGEGLDELLRLRVALEQASADREQREREVKQLRQGMELLMGALNKNVGTFGSTSRTLFEAGTSLKEMDGSVFAP</sequence>
<feature type="coiled-coil region" evidence="1">
    <location>
        <begin position="6"/>
        <end position="40"/>
    </location>
</feature>
<name>G0U5G4_TRYVY</name>
<feature type="coiled-coil region" evidence="1">
    <location>
        <begin position="87"/>
        <end position="156"/>
    </location>
</feature>
<organism evidence="2">
    <name type="scientific">Trypanosoma vivax (strain Y486)</name>
    <dbReference type="NCBI Taxonomy" id="1055687"/>
    <lineage>
        <taxon>Eukaryota</taxon>
        <taxon>Discoba</taxon>
        <taxon>Euglenozoa</taxon>
        <taxon>Kinetoplastea</taxon>
        <taxon>Metakinetoplastina</taxon>
        <taxon>Trypanosomatida</taxon>
        <taxon>Trypanosomatidae</taxon>
        <taxon>Trypanosoma</taxon>
        <taxon>Duttonella</taxon>
    </lineage>
</organism>
<protein>
    <submittedName>
        <fullName evidence="2">Uncharacterized protein</fullName>
    </submittedName>
</protein>